<dbReference type="InterPro" id="IPR000849">
    <property type="entry name" value="Sugar_P_transporter"/>
</dbReference>
<dbReference type="PIRSF" id="PIRSF002808">
    <property type="entry name" value="Hexose_phosphate_transp"/>
    <property type="match status" value="1"/>
</dbReference>
<dbReference type="EMBL" id="FQUW01000022">
    <property type="protein sequence ID" value="SHF30386.1"/>
    <property type="molecule type" value="Genomic_DNA"/>
</dbReference>
<evidence type="ECO:0000256" key="2">
    <source>
        <dbReference type="ARBA" id="ARBA00022448"/>
    </source>
</evidence>
<feature type="transmembrane region" description="Helical" evidence="6">
    <location>
        <begin position="374"/>
        <end position="393"/>
    </location>
</feature>
<feature type="transmembrane region" description="Helical" evidence="6">
    <location>
        <begin position="177"/>
        <end position="196"/>
    </location>
</feature>
<proteinExistence type="predicted"/>
<feature type="transmembrane region" description="Helical" evidence="6">
    <location>
        <begin position="347"/>
        <end position="368"/>
    </location>
</feature>
<name>A0A1M5AJS6_9FIRM</name>
<evidence type="ECO:0000256" key="6">
    <source>
        <dbReference type="SAM" id="Phobius"/>
    </source>
</evidence>
<keyword evidence="3 6" id="KW-0812">Transmembrane</keyword>
<dbReference type="PANTHER" id="PTHR23527">
    <property type="entry name" value="BLL3282 PROTEIN"/>
    <property type="match status" value="1"/>
</dbReference>
<keyword evidence="4 6" id="KW-1133">Transmembrane helix</keyword>
<dbReference type="PANTHER" id="PTHR23527:SF1">
    <property type="entry name" value="BLL3282 PROTEIN"/>
    <property type="match status" value="1"/>
</dbReference>
<keyword evidence="2" id="KW-0813">Transport</keyword>
<evidence type="ECO:0000259" key="7">
    <source>
        <dbReference type="PROSITE" id="PS50850"/>
    </source>
</evidence>
<dbReference type="InterPro" id="IPR052952">
    <property type="entry name" value="MFS-Transporter"/>
</dbReference>
<feature type="transmembrane region" description="Helical" evidence="6">
    <location>
        <begin position="253"/>
        <end position="274"/>
    </location>
</feature>
<dbReference type="GO" id="GO:0022857">
    <property type="term" value="F:transmembrane transporter activity"/>
    <property type="evidence" value="ECO:0007669"/>
    <property type="project" value="InterPro"/>
</dbReference>
<organism evidence="8 9">
    <name type="scientific">Desulfofundulus australicus DSM 11792</name>
    <dbReference type="NCBI Taxonomy" id="1121425"/>
    <lineage>
        <taxon>Bacteria</taxon>
        <taxon>Bacillati</taxon>
        <taxon>Bacillota</taxon>
        <taxon>Clostridia</taxon>
        <taxon>Eubacteriales</taxon>
        <taxon>Peptococcaceae</taxon>
        <taxon>Desulfofundulus</taxon>
    </lineage>
</organism>
<keyword evidence="9" id="KW-1185">Reference proteome</keyword>
<dbReference type="AlphaFoldDB" id="A0A1M5AJS6"/>
<evidence type="ECO:0000256" key="4">
    <source>
        <dbReference type="ARBA" id="ARBA00022989"/>
    </source>
</evidence>
<evidence type="ECO:0000256" key="3">
    <source>
        <dbReference type="ARBA" id="ARBA00022692"/>
    </source>
</evidence>
<feature type="transmembrane region" description="Helical" evidence="6">
    <location>
        <begin position="60"/>
        <end position="80"/>
    </location>
</feature>
<accession>A0A1M5AJS6</accession>
<feature type="domain" description="Major facilitator superfamily (MFS) profile" evidence="7">
    <location>
        <begin position="21"/>
        <end position="400"/>
    </location>
</feature>
<dbReference type="SUPFAM" id="SSF103473">
    <property type="entry name" value="MFS general substrate transporter"/>
    <property type="match status" value="1"/>
</dbReference>
<feature type="transmembrane region" description="Helical" evidence="6">
    <location>
        <begin position="146"/>
        <end position="165"/>
    </location>
</feature>
<protein>
    <submittedName>
        <fullName evidence="8">Sugar phosphate permease</fullName>
    </submittedName>
</protein>
<reference evidence="9" key="1">
    <citation type="submission" date="2016-11" db="EMBL/GenBank/DDBJ databases">
        <authorList>
            <person name="Varghese N."/>
            <person name="Submissions S."/>
        </authorList>
    </citation>
    <scope>NUCLEOTIDE SEQUENCE [LARGE SCALE GENOMIC DNA]</scope>
    <source>
        <strain evidence="9">DSM 11792</strain>
    </source>
</reference>
<feature type="transmembrane region" description="Helical" evidence="6">
    <location>
        <begin position="286"/>
        <end position="302"/>
    </location>
</feature>
<feature type="transmembrane region" description="Helical" evidence="6">
    <location>
        <begin position="87"/>
        <end position="107"/>
    </location>
</feature>
<dbReference type="InterPro" id="IPR036259">
    <property type="entry name" value="MFS_trans_sf"/>
</dbReference>
<dbReference type="PROSITE" id="PS50850">
    <property type="entry name" value="MFS"/>
    <property type="match status" value="1"/>
</dbReference>
<dbReference type="Pfam" id="PF07690">
    <property type="entry name" value="MFS_1"/>
    <property type="match status" value="1"/>
</dbReference>
<feature type="transmembrane region" description="Helical" evidence="6">
    <location>
        <begin position="113"/>
        <end position="134"/>
    </location>
</feature>
<feature type="transmembrane region" description="Helical" evidence="6">
    <location>
        <begin position="20"/>
        <end position="40"/>
    </location>
</feature>
<evidence type="ECO:0000313" key="9">
    <source>
        <dbReference type="Proteomes" id="UP000184196"/>
    </source>
</evidence>
<evidence type="ECO:0000256" key="1">
    <source>
        <dbReference type="ARBA" id="ARBA00004651"/>
    </source>
</evidence>
<dbReference type="GO" id="GO:0005886">
    <property type="term" value="C:plasma membrane"/>
    <property type="evidence" value="ECO:0007669"/>
    <property type="project" value="UniProtKB-SubCell"/>
</dbReference>
<sequence length="402" mass="43739">MKNMAESALLNSRETSNYRWVILILTVGCFLFTFITRFAWPPLIPVVVPVLGMKMTQAGAFMSAFYFGYIITQVPAGVLADRFGVRLILAMSLIIEGISTFAMGYVSTFDMGFWLRFITGLGAGAVYAACSRALMEWFPARERGTAFGIMLAAPSGGIVLSNYVVPLLNNLLNWRETFQIIGLATTIVGVLIFVLVRTTDAVKSSDSIVDGFKVVFGSRDLILTALAGFCLMWVELGTATWANTYIKKLGYSVQAAGLVMIFYGIGGTLAPLVSGYISDKIGQRKNILILSYILIIPLTVAFGYQTSLAMLFLLGFVFGFISYMANPHLTVMISEFAGREWAATANGTANFIFQLASLIGPVVLGWSIDITGTFTSVWLIMAAGPLLGILLLLPVRTENKRA</sequence>
<keyword evidence="5 6" id="KW-0472">Membrane</keyword>
<dbReference type="Proteomes" id="UP000184196">
    <property type="component" value="Unassembled WGS sequence"/>
</dbReference>
<dbReference type="InterPro" id="IPR020846">
    <property type="entry name" value="MFS_dom"/>
</dbReference>
<comment type="subcellular location">
    <subcellularLocation>
        <location evidence="1">Cell membrane</location>
        <topology evidence="1">Multi-pass membrane protein</topology>
    </subcellularLocation>
</comment>
<feature type="transmembrane region" description="Helical" evidence="6">
    <location>
        <begin position="308"/>
        <end position="326"/>
    </location>
</feature>
<dbReference type="InterPro" id="IPR011701">
    <property type="entry name" value="MFS"/>
</dbReference>
<dbReference type="Gene3D" id="1.20.1250.20">
    <property type="entry name" value="MFS general substrate transporter like domains"/>
    <property type="match status" value="2"/>
</dbReference>
<evidence type="ECO:0000256" key="5">
    <source>
        <dbReference type="ARBA" id="ARBA00023136"/>
    </source>
</evidence>
<evidence type="ECO:0000313" key="8">
    <source>
        <dbReference type="EMBL" id="SHF30386.1"/>
    </source>
</evidence>
<feature type="transmembrane region" description="Helical" evidence="6">
    <location>
        <begin position="221"/>
        <end position="241"/>
    </location>
</feature>
<gene>
    <name evidence="8" type="ORF">SAMN02745218_01915</name>
</gene>